<evidence type="ECO:0000313" key="9">
    <source>
        <dbReference type="Proteomes" id="UP000239757"/>
    </source>
</evidence>
<evidence type="ECO:0000256" key="4">
    <source>
        <dbReference type="ARBA" id="ARBA00022864"/>
    </source>
</evidence>
<dbReference type="InterPro" id="IPR044670">
    <property type="entry name" value="SOFL"/>
</dbReference>
<gene>
    <name evidence="8" type="ORF">GOBAR_AA36655</name>
</gene>
<protein>
    <submittedName>
        <fullName evidence="8">Uncharacterized protein</fullName>
    </submittedName>
</protein>
<dbReference type="PANTHER" id="PTHR33347">
    <property type="entry name" value="OSJNBA0091C07.3 PROTEIN"/>
    <property type="match status" value="1"/>
</dbReference>
<proteinExistence type="inferred from homology"/>
<evidence type="ECO:0000256" key="7">
    <source>
        <dbReference type="SAM" id="MobiDB-lite"/>
    </source>
</evidence>
<evidence type="ECO:0000256" key="5">
    <source>
        <dbReference type="ARBA" id="ARBA00023242"/>
    </source>
</evidence>
<dbReference type="GO" id="GO:0009691">
    <property type="term" value="P:cytokinin biosynthetic process"/>
    <property type="evidence" value="ECO:0007669"/>
    <property type="project" value="UniProtKB-KW"/>
</dbReference>
<feature type="compositionally biased region" description="Basic residues" evidence="7">
    <location>
        <begin position="95"/>
        <end position="110"/>
    </location>
</feature>
<accession>A0A2P5VZ00</accession>
<sequence length="110" mass="12590">MDPFKQFLRTEECSSAESGWTRYLVSHQEDRYNEYRNIEDNGEGASDDSMVSDASSSPSKHRYKHEDGECKGSHGNAHHKHGSCKEVKNEAKTSGKSKRRQRGYQSKHLK</sequence>
<evidence type="ECO:0000256" key="6">
    <source>
        <dbReference type="ARBA" id="ARBA00024199"/>
    </source>
</evidence>
<feature type="compositionally biased region" description="Basic and acidic residues" evidence="7">
    <location>
        <begin position="83"/>
        <end position="93"/>
    </location>
</feature>
<dbReference type="PANTHER" id="PTHR33347:SF59">
    <property type="match status" value="1"/>
</dbReference>
<dbReference type="GO" id="GO:0009736">
    <property type="term" value="P:cytokinin-activated signaling pathway"/>
    <property type="evidence" value="ECO:0007669"/>
    <property type="project" value="UniProtKB-KW"/>
</dbReference>
<feature type="compositionally biased region" description="Low complexity" evidence="7">
    <location>
        <begin position="47"/>
        <end position="58"/>
    </location>
</feature>
<dbReference type="GO" id="GO:0005737">
    <property type="term" value="C:cytoplasm"/>
    <property type="evidence" value="ECO:0007669"/>
    <property type="project" value="UniProtKB-SubCell"/>
</dbReference>
<comment type="subcellular location">
    <subcellularLocation>
        <location evidence="1">Cytoplasm</location>
    </subcellularLocation>
</comment>
<keyword evidence="4" id="KW-0932">Cytokinin signaling pathway</keyword>
<dbReference type="AlphaFoldDB" id="A0A2P5VZ00"/>
<reference evidence="8 9" key="1">
    <citation type="submission" date="2015-01" db="EMBL/GenBank/DDBJ databases">
        <title>Genome of allotetraploid Gossypium barbadense reveals genomic plasticity and fiber elongation in cotton evolution.</title>
        <authorList>
            <person name="Chen X."/>
            <person name="Liu X."/>
            <person name="Zhao B."/>
            <person name="Zheng H."/>
            <person name="Hu Y."/>
            <person name="Lu G."/>
            <person name="Yang C."/>
            <person name="Chen J."/>
            <person name="Shan C."/>
            <person name="Zhang L."/>
            <person name="Zhou Y."/>
            <person name="Wang L."/>
            <person name="Guo W."/>
            <person name="Bai Y."/>
            <person name="Ruan J."/>
            <person name="Shangguan X."/>
            <person name="Mao Y."/>
            <person name="Jiang J."/>
            <person name="Zhu Y."/>
            <person name="Lei J."/>
            <person name="Kang H."/>
            <person name="Chen S."/>
            <person name="He X."/>
            <person name="Wang R."/>
            <person name="Wang Y."/>
            <person name="Chen J."/>
            <person name="Wang L."/>
            <person name="Yu S."/>
            <person name="Wang B."/>
            <person name="Wei J."/>
            <person name="Song S."/>
            <person name="Lu X."/>
            <person name="Gao Z."/>
            <person name="Gu W."/>
            <person name="Deng X."/>
            <person name="Ma D."/>
            <person name="Wang S."/>
            <person name="Liang W."/>
            <person name="Fang L."/>
            <person name="Cai C."/>
            <person name="Zhu X."/>
            <person name="Zhou B."/>
            <person name="Zhang Y."/>
            <person name="Chen Z."/>
            <person name="Xu S."/>
            <person name="Zhu R."/>
            <person name="Wang S."/>
            <person name="Zhang T."/>
            <person name="Zhao G."/>
        </authorList>
    </citation>
    <scope>NUCLEOTIDE SEQUENCE [LARGE SCALE GENOMIC DNA]</scope>
    <source>
        <strain evidence="9">cv. Xinhai21</strain>
        <tissue evidence="8">Leaf</tissue>
    </source>
</reference>
<organism evidence="8 9">
    <name type="scientific">Gossypium barbadense</name>
    <name type="common">Sea Island cotton</name>
    <name type="synonym">Hibiscus barbadensis</name>
    <dbReference type="NCBI Taxonomy" id="3634"/>
    <lineage>
        <taxon>Eukaryota</taxon>
        <taxon>Viridiplantae</taxon>
        <taxon>Streptophyta</taxon>
        <taxon>Embryophyta</taxon>
        <taxon>Tracheophyta</taxon>
        <taxon>Spermatophyta</taxon>
        <taxon>Magnoliopsida</taxon>
        <taxon>eudicotyledons</taxon>
        <taxon>Gunneridae</taxon>
        <taxon>Pentapetalae</taxon>
        <taxon>rosids</taxon>
        <taxon>malvids</taxon>
        <taxon>Malvales</taxon>
        <taxon>Malvaceae</taxon>
        <taxon>Malvoideae</taxon>
        <taxon>Gossypium</taxon>
    </lineage>
</organism>
<keyword evidence="3" id="KW-0203">Cytokinin biosynthesis</keyword>
<keyword evidence="5" id="KW-0539">Nucleus</keyword>
<evidence type="ECO:0000256" key="2">
    <source>
        <dbReference type="ARBA" id="ARBA00022490"/>
    </source>
</evidence>
<dbReference type="EMBL" id="KZ670038">
    <property type="protein sequence ID" value="PPR84057.1"/>
    <property type="molecule type" value="Genomic_DNA"/>
</dbReference>
<feature type="region of interest" description="Disordered" evidence="7">
    <location>
        <begin position="34"/>
        <end position="110"/>
    </location>
</feature>
<evidence type="ECO:0000313" key="8">
    <source>
        <dbReference type="EMBL" id="PPR84057.1"/>
    </source>
</evidence>
<name>A0A2P5VZ00_GOSBA</name>
<comment type="similarity">
    <text evidence="6">Belongs to the SOFL plant protein family.</text>
</comment>
<dbReference type="Proteomes" id="UP000239757">
    <property type="component" value="Unassembled WGS sequence"/>
</dbReference>
<keyword evidence="2" id="KW-0963">Cytoplasm</keyword>
<dbReference type="OrthoDB" id="974146at2759"/>
<evidence type="ECO:0000256" key="1">
    <source>
        <dbReference type="ARBA" id="ARBA00004496"/>
    </source>
</evidence>
<evidence type="ECO:0000256" key="3">
    <source>
        <dbReference type="ARBA" id="ARBA00022712"/>
    </source>
</evidence>